<accession>A0A399G0Y5</accession>
<evidence type="ECO:0000313" key="1">
    <source>
        <dbReference type="EMBL" id="UOE19473.1"/>
    </source>
</evidence>
<dbReference type="SUPFAM" id="SSF48317">
    <property type="entry name" value="Acid phosphatase/Vanadium-dependent haloperoxidase"/>
    <property type="match status" value="1"/>
</dbReference>
<proteinExistence type="predicted"/>
<protein>
    <submittedName>
        <fullName evidence="1">Phosphatase PAP2 family protein</fullName>
    </submittedName>
</protein>
<dbReference type="KEGG" id="thao:NI17_022605"/>
<dbReference type="AlphaFoldDB" id="A0A399G0Y5"/>
<sequence>MTSHRTASPDGSPARPLSLVGWLAAAVAALAVVTWQVLVQGPLTALDWPVHALVDPRQPEGPLLALAVAVARLGQRLVTVPLLVGLGLWAVLRGNGPRPILAVLTGLGSLAVMGTLLKVAVGRTPPVLGVDVVAPGWGNVVDWAGAALLSGAGSYEGYVSFPSGHSANAALTYPLAAWLLFGGSGLFPHPRRLRFALGFSLVPVAAVGTMMTVLDYHWLSESLGGWLLGAVVLLTARLVLGPGSRAGSPGRGGNGRVLAGGPSGKG</sequence>
<dbReference type="InterPro" id="IPR036938">
    <property type="entry name" value="PAP2/HPO_sf"/>
</dbReference>
<dbReference type="Gene3D" id="1.20.144.10">
    <property type="entry name" value="Phosphatidic acid phosphatase type 2/haloperoxidase"/>
    <property type="match status" value="1"/>
</dbReference>
<keyword evidence="2" id="KW-1185">Reference proteome</keyword>
<name>A0A399G0Y5_9ACTN</name>
<dbReference type="InterPro" id="IPR000326">
    <property type="entry name" value="PAP2/HPO"/>
</dbReference>
<evidence type="ECO:0000313" key="2">
    <source>
        <dbReference type="Proteomes" id="UP000265719"/>
    </source>
</evidence>
<organism evidence="1 2">
    <name type="scientific">Thermobifida halotolerans</name>
    <dbReference type="NCBI Taxonomy" id="483545"/>
    <lineage>
        <taxon>Bacteria</taxon>
        <taxon>Bacillati</taxon>
        <taxon>Actinomycetota</taxon>
        <taxon>Actinomycetes</taxon>
        <taxon>Streptosporangiales</taxon>
        <taxon>Nocardiopsidaceae</taxon>
        <taxon>Thermobifida</taxon>
    </lineage>
</organism>
<dbReference type="EMBL" id="CP063196">
    <property type="protein sequence ID" value="UOE19473.1"/>
    <property type="molecule type" value="Genomic_DNA"/>
</dbReference>
<dbReference type="RefSeq" id="WP_068687415.1">
    <property type="nucleotide sequence ID" value="NZ_CP063196.1"/>
</dbReference>
<gene>
    <name evidence="1" type="ORF">NI17_022605</name>
</gene>
<dbReference type="Proteomes" id="UP000265719">
    <property type="component" value="Chromosome"/>
</dbReference>
<dbReference type="Pfam" id="PF01569">
    <property type="entry name" value="PAP2"/>
    <property type="match status" value="1"/>
</dbReference>
<dbReference type="OrthoDB" id="5289372at2"/>
<reference evidence="1" key="1">
    <citation type="submission" date="2020-10" db="EMBL/GenBank/DDBJ databases">
        <title>De novo genome project of the cellulose decomposer Thermobifida halotolerans type strain.</title>
        <authorList>
            <person name="Nagy I."/>
            <person name="Horvath B."/>
            <person name="Kukolya J."/>
            <person name="Nagy I."/>
            <person name="Orsini M."/>
        </authorList>
    </citation>
    <scope>NUCLEOTIDE SEQUENCE</scope>
    <source>
        <strain evidence="1">DSM 44931</strain>
    </source>
</reference>